<dbReference type="Proteomes" id="UP000248214">
    <property type="component" value="Unassembled WGS sequence"/>
</dbReference>
<evidence type="ECO:0000313" key="1">
    <source>
        <dbReference type="EMBL" id="PYZ94700.1"/>
    </source>
</evidence>
<evidence type="ECO:0000313" key="2">
    <source>
        <dbReference type="Proteomes" id="UP000248214"/>
    </source>
</evidence>
<dbReference type="EMBL" id="PDOD01000001">
    <property type="protein sequence ID" value="PYZ94700.1"/>
    <property type="molecule type" value="Genomic_DNA"/>
</dbReference>
<sequence length="68" mass="7606">MARAKHTAIVMICTVCSSPLKVPLNQEKEILIYNYVICPVCKQKNRLTKQIKLEVEKKGGGGNLNDYA</sequence>
<gene>
    <name evidence="1" type="ORF">CR194_03985</name>
</gene>
<accession>A0A323TJG7</accession>
<organism evidence="1 2">
    <name type="scientific">Salipaludibacillus keqinensis</name>
    <dbReference type="NCBI Taxonomy" id="2045207"/>
    <lineage>
        <taxon>Bacteria</taxon>
        <taxon>Bacillati</taxon>
        <taxon>Bacillota</taxon>
        <taxon>Bacilli</taxon>
        <taxon>Bacillales</taxon>
        <taxon>Bacillaceae</taxon>
    </lineage>
</organism>
<keyword evidence="2" id="KW-1185">Reference proteome</keyword>
<proteinExistence type="predicted"/>
<name>A0A323TJG7_9BACI</name>
<comment type="caution">
    <text evidence="1">The sequence shown here is derived from an EMBL/GenBank/DDBJ whole genome shotgun (WGS) entry which is preliminary data.</text>
</comment>
<dbReference type="AlphaFoldDB" id="A0A323TJG7"/>
<protein>
    <submittedName>
        <fullName evidence="1">Uncharacterized protein</fullName>
    </submittedName>
</protein>
<reference evidence="1 2" key="1">
    <citation type="submission" date="2017-10" db="EMBL/GenBank/DDBJ databases">
        <title>Bacillus sp. nov., a halophilic bacterium isolated from a Keqin Lake.</title>
        <authorList>
            <person name="Wang H."/>
        </authorList>
    </citation>
    <scope>NUCLEOTIDE SEQUENCE [LARGE SCALE GENOMIC DNA]</scope>
    <source>
        <strain evidence="1 2">KQ-12</strain>
    </source>
</reference>